<proteinExistence type="predicted"/>
<accession>A0ABN8HNY9</accession>
<keyword evidence="2" id="KW-1185">Reference proteome</keyword>
<evidence type="ECO:0000313" key="1">
    <source>
        <dbReference type="EMBL" id="CAH2035504.1"/>
    </source>
</evidence>
<name>A0ABN8HNY9_9NEOP</name>
<reference evidence="1" key="1">
    <citation type="submission" date="2022-03" db="EMBL/GenBank/DDBJ databases">
        <authorList>
            <person name="Martin H S."/>
        </authorList>
    </citation>
    <scope>NUCLEOTIDE SEQUENCE</scope>
</reference>
<dbReference type="Proteomes" id="UP000837857">
    <property type="component" value="Chromosome 1"/>
</dbReference>
<feature type="non-terminal residue" evidence="1">
    <location>
        <position position="1"/>
    </location>
</feature>
<dbReference type="EMBL" id="OW152813">
    <property type="protein sequence ID" value="CAH2035504.1"/>
    <property type="molecule type" value="Genomic_DNA"/>
</dbReference>
<protein>
    <submittedName>
        <fullName evidence="1">Uncharacterized protein</fullName>
    </submittedName>
</protein>
<gene>
    <name evidence="1" type="ORF">IPOD504_LOCUS581</name>
</gene>
<organism evidence="1 2">
    <name type="scientific">Iphiclides podalirius</name>
    <name type="common">scarce swallowtail</name>
    <dbReference type="NCBI Taxonomy" id="110791"/>
    <lineage>
        <taxon>Eukaryota</taxon>
        <taxon>Metazoa</taxon>
        <taxon>Ecdysozoa</taxon>
        <taxon>Arthropoda</taxon>
        <taxon>Hexapoda</taxon>
        <taxon>Insecta</taxon>
        <taxon>Pterygota</taxon>
        <taxon>Neoptera</taxon>
        <taxon>Endopterygota</taxon>
        <taxon>Lepidoptera</taxon>
        <taxon>Glossata</taxon>
        <taxon>Ditrysia</taxon>
        <taxon>Papilionoidea</taxon>
        <taxon>Papilionidae</taxon>
        <taxon>Papilioninae</taxon>
        <taxon>Iphiclides</taxon>
    </lineage>
</organism>
<evidence type="ECO:0000313" key="2">
    <source>
        <dbReference type="Proteomes" id="UP000837857"/>
    </source>
</evidence>
<sequence length="131" mass="14971">MRRRPLWHCEGCGGRGWCVPMIDGVACVKTPAERWRERFWAQRPAALFRAQLTCCLRRIALGTRKGARQHRYRSERFSLPFVHDTLSGYSLSGLSYCSVYALRRLVSFARPCSSKPIDKAALTRSPVVPSR</sequence>